<feature type="compositionally biased region" description="Basic residues" evidence="6">
    <location>
        <begin position="1017"/>
        <end position="1026"/>
    </location>
</feature>
<feature type="region of interest" description="Disordered" evidence="6">
    <location>
        <begin position="1015"/>
        <end position="1119"/>
    </location>
</feature>
<evidence type="ECO:0000256" key="5">
    <source>
        <dbReference type="ARBA" id="ARBA00023242"/>
    </source>
</evidence>
<dbReference type="GO" id="GO:0006384">
    <property type="term" value="P:transcription initiation at RNA polymerase III promoter"/>
    <property type="evidence" value="ECO:0007669"/>
    <property type="project" value="InterPro"/>
</dbReference>
<dbReference type="Pfam" id="PF04182">
    <property type="entry name" value="B-block_TFIIIC"/>
    <property type="match status" value="1"/>
</dbReference>
<keyword evidence="5" id="KW-0539">Nucleus</keyword>
<protein>
    <submittedName>
        <fullName evidence="9">Uncharacterized protein</fullName>
    </submittedName>
</protein>
<dbReference type="InterPro" id="IPR046488">
    <property type="entry name" value="Sfc3/Tfc3_C"/>
</dbReference>
<feature type="domain" description="Transcription factor tau subunit sfc3/Tfc3 C-terminal" evidence="8">
    <location>
        <begin position="1139"/>
        <end position="1544"/>
    </location>
</feature>
<dbReference type="GO" id="GO:0000127">
    <property type="term" value="C:transcription factor TFIIIC complex"/>
    <property type="evidence" value="ECO:0007669"/>
    <property type="project" value="InterPro"/>
</dbReference>
<dbReference type="PANTHER" id="PTHR15180">
    <property type="entry name" value="GENERAL TRANSCRIPTION FACTOR 3C POLYPEPTIDE 1"/>
    <property type="match status" value="1"/>
</dbReference>
<evidence type="ECO:0000256" key="2">
    <source>
        <dbReference type="ARBA" id="ARBA00022553"/>
    </source>
</evidence>
<dbReference type="InterPro" id="IPR007309">
    <property type="entry name" value="TFIIIC_Bblock-bd"/>
</dbReference>
<evidence type="ECO:0000313" key="10">
    <source>
        <dbReference type="Proteomes" id="UP000095009"/>
    </source>
</evidence>
<feature type="compositionally biased region" description="Basic and acidic residues" evidence="6">
    <location>
        <begin position="971"/>
        <end position="980"/>
    </location>
</feature>
<name>A0A1E3PNR4_9ASCO</name>
<feature type="compositionally biased region" description="Basic and acidic residues" evidence="6">
    <location>
        <begin position="1054"/>
        <end position="1070"/>
    </location>
</feature>
<comment type="subcellular location">
    <subcellularLocation>
        <location evidence="1">Nucleus</location>
    </subcellularLocation>
</comment>
<evidence type="ECO:0000259" key="8">
    <source>
        <dbReference type="Pfam" id="PF20222"/>
    </source>
</evidence>
<feature type="region of interest" description="Disordered" evidence="6">
    <location>
        <begin position="971"/>
        <end position="993"/>
    </location>
</feature>
<dbReference type="InterPro" id="IPR044210">
    <property type="entry name" value="Tfc3-like"/>
</dbReference>
<sequence>MTTVMAPDELVEYLIECLAFDGDIGTDIDRLWGFAQQKVGPITPIYKQFIWKWLLDRPNDFLILLDRKQVMTEEDGISDLDTLIAEYGKDRLLLFTSEENQWLKLTGHSKKESLIGLLPFTLLCAVSRSRQQGLTNIELAKLTGQDSRSIFGRVNTLIDHNLVKKCPVIQNSNHTHLIIHSKFVEKNTNFSEQINDRFEATQLRRSVVEALKNAKNQIRNYWDLKEQLGYDKPDKPTRAFSKCIKGLVKGGYIKKVYVTKGDANNEKTSKLFCLMFIKDYEAIEESDEEESDVENDDATNDFEEQVKVAPSKELRDQIDDSTLDSIRIEEQDDDTGDKVVSMERPLFNQFYPLENQVYDLVNSQGMKGISVMTLQSALVGKGFARAFSRLLDVYVDKPGKNGKITKSSQPTHIHQYNIIRGIDFSARIKYYRYFSQLGYCQFTNSQPDPAWGCFKPSEKPAQPIHIVEKKINKFLPGGIEIAEDLNGRRFPVFRADTTRSKTLGHSQDLDESTYTIISIPRPHDVISNAKLIKKGRPRKSELEGRSVEPPQLLLEAGRQSEPIKRGRGRPKKVNNIPKPIVDKTKSVSSVTGPNDSVTDIISQAVEGVKNNLGFKPVNTESSSPSLTTVLSKGSVGTIENNNNIISKFSDITVSSEDRDVQDVEMVDTHVLEAITNGTKPKKSDRDSDVEMIDTVNSADSTERLRSISGGVNRLQVLSTAINSVAKPVLGHILKPILGHAENFSSGLSTLSIKDSTTAPFSKPMESEASAESSTKATTQETTADVSSELAAEPKRKPTPSGNSPMLVQSKLSFLPSKTMVVNPKKHTSRQLSFAQIERQDNILKIVEENGGAVPGGLHLYDIFREKYDAARTTTTDKKTLNKVVDGLVREGRLIKVVISVPTTKGPDVNGRILILPTLSSDSPAFNEAKRLIALRQDKCHPGISSKPIERTTIVMDQDDIHFFNTEREQAFTRAEKRRAEQQSQSQSKLTEAERREILRKIDTLSGEGLENGISSKIARRRSRRKAVNAETGDKNLSSQVSLKNITDDGNENLDPSHRPDLRESPFDEGKKRKRRSAKVDTLNSELPEGEVDPVTAAFGHKDWQSSSRRMKGVNGSSTARKYKAQRQVFPRDQGQVDPDFFYRAVLIIRSFSANPAIINWKRLVETLNDPDITVDIVRMKWPRIRDMFGGASPVAKTMKIWENLFIYHFERDTLPFDASDADHIDISQCVAFWKRHRPIIGETTVTVPWLLNSKEENDKKLVFMKDENADETPLESFYNSTSMVKTDEIFLSTPFIFGATPDSDIDTRDAKTARAARAIKSIIATDPEEYDIVKATEILKEIGEEACASAIRSMEKSKSIIYLPREHERVLPGRNFLFSERFLGILNLRIGDNVLKDAAGFERALIDFSKSSKGLLMSPTSPDSTLVSILDLICNKKVDLLRVEEKSGRIMEGYKSRFIEKDKLDCDIVIRVAKSLLNENKKSNTSITTLSDPIASVPFPLGESPSEYIWTSVSGKLNHRIYKNCVSVTLMAIALRPGITSRILFGRVFKGDVLTLGEIEILVSWLEKRKCIRLGDCNGLFILSGWYNALT</sequence>
<feature type="compositionally biased region" description="Low complexity" evidence="6">
    <location>
        <begin position="766"/>
        <end position="783"/>
    </location>
</feature>
<feature type="region of interest" description="Disordered" evidence="6">
    <location>
        <begin position="756"/>
        <end position="806"/>
    </location>
</feature>
<evidence type="ECO:0000313" key="9">
    <source>
        <dbReference type="EMBL" id="ODQ67075.1"/>
    </source>
</evidence>
<dbReference type="OrthoDB" id="68020at2759"/>
<dbReference type="EMBL" id="KV454407">
    <property type="protein sequence ID" value="ODQ67075.1"/>
    <property type="molecule type" value="Genomic_DNA"/>
</dbReference>
<dbReference type="CDD" id="cd16169">
    <property type="entry name" value="Tau138_eWH"/>
    <property type="match status" value="1"/>
</dbReference>
<dbReference type="GO" id="GO:0005634">
    <property type="term" value="C:nucleus"/>
    <property type="evidence" value="ECO:0007669"/>
    <property type="project" value="UniProtKB-SubCell"/>
</dbReference>
<dbReference type="GO" id="GO:0003677">
    <property type="term" value="F:DNA binding"/>
    <property type="evidence" value="ECO:0007669"/>
    <property type="project" value="UniProtKB-KW"/>
</dbReference>
<keyword evidence="10" id="KW-1185">Reference proteome</keyword>
<keyword evidence="4" id="KW-0804">Transcription</keyword>
<keyword evidence="3" id="KW-0238">DNA-binding</keyword>
<accession>A0A1E3PNR4</accession>
<evidence type="ECO:0000256" key="3">
    <source>
        <dbReference type="ARBA" id="ARBA00023125"/>
    </source>
</evidence>
<gene>
    <name evidence="9" type="ORF">NADFUDRAFT_49520</name>
</gene>
<feature type="domain" description="B-block binding subunit of TFIIIC" evidence="7">
    <location>
        <begin position="118"/>
        <end position="185"/>
    </location>
</feature>
<dbReference type="Proteomes" id="UP000095009">
    <property type="component" value="Unassembled WGS sequence"/>
</dbReference>
<evidence type="ECO:0000259" key="7">
    <source>
        <dbReference type="Pfam" id="PF04182"/>
    </source>
</evidence>
<dbReference type="GO" id="GO:0042791">
    <property type="term" value="P:5S class rRNA transcription by RNA polymerase III"/>
    <property type="evidence" value="ECO:0007669"/>
    <property type="project" value="TreeGrafter"/>
</dbReference>
<organism evidence="9 10">
    <name type="scientific">Nadsonia fulvescens var. elongata DSM 6958</name>
    <dbReference type="NCBI Taxonomy" id="857566"/>
    <lineage>
        <taxon>Eukaryota</taxon>
        <taxon>Fungi</taxon>
        <taxon>Dikarya</taxon>
        <taxon>Ascomycota</taxon>
        <taxon>Saccharomycotina</taxon>
        <taxon>Dipodascomycetes</taxon>
        <taxon>Dipodascales</taxon>
        <taxon>Dipodascales incertae sedis</taxon>
        <taxon>Nadsonia</taxon>
    </lineage>
</organism>
<proteinExistence type="predicted"/>
<feature type="compositionally biased region" description="Polar residues" evidence="6">
    <location>
        <begin position="1034"/>
        <end position="1044"/>
    </location>
</feature>
<evidence type="ECO:0000256" key="1">
    <source>
        <dbReference type="ARBA" id="ARBA00004123"/>
    </source>
</evidence>
<keyword evidence="2" id="KW-0597">Phosphoprotein</keyword>
<evidence type="ECO:0000256" key="6">
    <source>
        <dbReference type="SAM" id="MobiDB-lite"/>
    </source>
</evidence>
<dbReference type="Pfam" id="PF20222">
    <property type="entry name" value="DUF6581"/>
    <property type="match status" value="1"/>
</dbReference>
<dbReference type="STRING" id="857566.A0A1E3PNR4"/>
<dbReference type="PANTHER" id="PTHR15180:SF1">
    <property type="entry name" value="GENERAL TRANSCRIPTION FACTOR 3C POLYPEPTIDE 1"/>
    <property type="match status" value="1"/>
</dbReference>
<evidence type="ECO:0000256" key="4">
    <source>
        <dbReference type="ARBA" id="ARBA00023163"/>
    </source>
</evidence>
<reference evidence="9 10" key="1">
    <citation type="journal article" date="2016" name="Proc. Natl. Acad. Sci. U.S.A.">
        <title>Comparative genomics of biotechnologically important yeasts.</title>
        <authorList>
            <person name="Riley R."/>
            <person name="Haridas S."/>
            <person name="Wolfe K.H."/>
            <person name="Lopes M.R."/>
            <person name="Hittinger C.T."/>
            <person name="Goeker M."/>
            <person name="Salamov A.A."/>
            <person name="Wisecaver J.H."/>
            <person name="Long T.M."/>
            <person name="Calvey C.H."/>
            <person name="Aerts A.L."/>
            <person name="Barry K.W."/>
            <person name="Choi C."/>
            <person name="Clum A."/>
            <person name="Coughlan A.Y."/>
            <person name="Deshpande S."/>
            <person name="Douglass A.P."/>
            <person name="Hanson S.J."/>
            <person name="Klenk H.-P."/>
            <person name="LaButti K.M."/>
            <person name="Lapidus A."/>
            <person name="Lindquist E.A."/>
            <person name="Lipzen A.M."/>
            <person name="Meier-Kolthoff J.P."/>
            <person name="Ohm R.A."/>
            <person name="Otillar R.P."/>
            <person name="Pangilinan J.L."/>
            <person name="Peng Y."/>
            <person name="Rokas A."/>
            <person name="Rosa C.A."/>
            <person name="Scheuner C."/>
            <person name="Sibirny A.A."/>
            <person name="Slot J.C."/>
            <person name="Stielow J.B."/>
            <person name="Sun H."/>
            <person name="Kurtzman C.P."/>
            <person name="Blackwell M."/>
            <person name="Grigoriev I.V."/>
            <person name="Jeffries T.W."/>
        </authorList>
    </citation>
    <scope>NUCLEOTIDE SEQUENCE [LARGE SCALE GENOMIC DNA]</scope>
    <source>
        <strain evidence="9 10">DSM 6958</strain>
    </source>
</reference>
<dbReference type="InterPro" id="IPR035625">
    <property type="entry name" value="Tfc3-like_eWH"/>
</dbReference>